<organism evidence="4 5">
    <name type="scientific">Nonomuraea typhae</name>
    <dbReference type="NCBI Taxonomy" id="2603600"/>
    <lineage>
        <taxon>Bacteria</taxon>
        <taxon>Bacillati</taxon>
        <taxon>Actinomycetota</taxon>
        <taxon>Actinomycetes</taxon>
        <taxon>Streptosporangiales</taxon>
        <taxon>Streptosporangiaceae</taxon>
        <taxon>Nonomuraea</taxon>
    </lineage>
</organism>
<accession>A0ABW7YS78</accession>
<evidence type="ECO:0000256" key="2">
    <source>
        <dbReference type="ARBA" id="ARBA00023033"/>
    </source>
</evidence>
<dbReference type="SUPFAM" id="SSF51905">
    <property type="entry name" value="FAD/NAD(P)-binding domain"/>
    <property type="match status" value="1"/>
</dbReference>
<evidence type="ECO:0000313" key="5">
    <source>
        <dbReference type="Proteomes" id="UP001612741"/>
    </source>
</evidence>
<dbReference type="InterPro" id="IPR050493">
    <property type="entry name" value="FAD-dep_Monooxygenase_BioMet"/>
</dbReference>
<evidence type="ECO:0000313" key="4">
    <source>
        <dbReference type="EMBL" id="MFI6498773.1"/>
    </source>
</evidence>
<name>A0ABW7YS78_9ACTN</name>
<keyword evidence="2" id="KW-0503">Monooxygenase</keyword>
<evidence type="ECO:0000259" key="3">
    <source>
        <dbReference type="Pfam" id="PF01494"/>
    </source>
</evidence>
<evidence type="ECO:0000256" key="1">
    <source>
        <dbReference type="ARBA" id="ARBA00023002"/>
    </source>
</evidence>
<dbReference type="PRINTS" id="PR00420">
    <property type="entry name" value="RNGMNOXGNASE"/>
</dbReference>
<keyword evidence="5" id="KW-1185">Reference proteome</keyword>
<protein>
    <submittedName>
        <fullName evidence="4">FAD-dependent oxidoreductase</fullName>
    </submittedName>
</protein>
<dbReference type="InterPro" id="IPR036188">
    <property type="entry name" value="FAD/NAD-bd_sf"/>
</dbReference>
<sequence length="358" mass="38751">MRVVVAGAGVAGLALAHALIKHGHEPEVYEAAPELRTTGGAVGLWPGTVAILHELGLRPGGVRLTRMSSWTVRGRKQAVIDLTHAERRYGFPSVHVERRELVERLAEGIPVTFGARVSEVDPAGAEVHFAGGGSARGDVLVGADGRNSVVRQALWGADPARYVGWATWQGFITWPTRPEVLMVVGEQGSLGLTPAGPERQLWWFDVRTGPGRPLWEDEPDPIGRLKELFGDWGGVAAKVLERIEEAGFFPHLYHPVRKVWGAGPATLAGDAAHTMPPTMAQGANQAVEDAWALSRAVGGDLRAYERERARIVARSARMAATGRTDKPTPVAGLVPDGAMTRFFTWWLRQASSYLLTPR</sequence>
<dbReference type="PANTHER" id="PTHR13789:SF309">
    <property type="entry name" value="PUTATIVE (AFU_ORTHOLOGUE AFUA_6G14510)-RELATED"/>
    <property type="match status" value="1"/>
</dbReference>
<proteinExistence type="predicted"/>
<dbReference type="Gene3D" id="3.50.50.60">
    <property type="entry name" value="FAD/NAD(P)-binding domain"/>
    <property type="match status" value="1"/>
</dbReference>
<dbReference type="Pfam" id="PF01494">
    <property type="entry name" value="FAD_binding_3"/>
    <property type="match status" value="1"/>
</dbReference>
<dbReference type="RefSeq" id="WP_397082011.1">
    <property type="nucleotide sequence ID" value="NZ_JBITGY010000004.1"/>
</dbReference>
<feature type="domain" description="FAD-binding" evidence="3">
    <location>
        <begin position="2"/>
        <end position="313"/>
    </location>
</feature>
<dbReference type="PANTHER" id="PTHR13789">
    <property type="entry name" value="MONOOXYGENASE"/>
    <property type="match status" value="1"/>
</dbReference>
<reference evidence="4 5" key="1">
    <citation type="submission" date="2024-10" db="EMBL/GenBank/DDBJ databases">
        <title>The Natural Products Discovery Center: Release of the First 8490 Sequenced Strains for Exploring Actinobacteria Biosynthetic Diversity.</title>
        <authorList>
            <person name="Kalkreuter E."/>
            <person name="Kautsar S.A."/>
            <person name="Yang D."/>
            <person name="Bader C.D."/>
            <person name="Teijaro C.N."/>
            <person name="Fluegel L."/>
            <person name="Davis C.M."/>
            <person name="Simpson J.R."/>
            <person name="Lauterbach L."/>
            <person name="Steele A.D."/>
            <person name="Gui C."/>
            <person name="Meng S."/>
            <person name="Li G."/>
            <person name="Viehrig K."/>
            <person name="Ye F."/>
            <person name="Su P."/>
            <person name="Kiefer A.F."/>
            <person name="Nichols A."/>
            <person name="Cepeda A.J."/>
            <person name="Yan W."/>
            <person name="Fan B."/>
            <person name="Jiang Y."/>
            <person name="Adhikari A."/>
            <person name="Zheng C.-J."/>
            <person name="Schuster L."/>
            <person name="Cowan T.M."/>
            <person name="Smanski M.J."/>
            <person name="Chevrette M.G."/>
            <person name="De Carvalho L.P.S."/>
            <person name="Shen B."/>
        </authorList>
    </citation>
    <scope>NUCLEOTIDE SEQUENCE [LARGE SCALE GENOMIC DNA]</scope>
    <source>
        <strain evidence="4 5">NPDC050545</strain>
    </source>
</reference>
<comment type="caution">
    <text evidence="4">The sequence shown here is derived from an EMBL/GenBank/DDBJ whole genome shotgun (WGS) entry which is preliminary data.</text>
</comment>
<dbReference type="InterPro" id="IPR002938">
    <property type="entry name" value="FAD-bd"/>
</dbReference>
<dbReference type="Proteomes" id="UP001612741">
    <property type="component" value="Unassembled WGS sequence"/>
</dbReference>
<keyword evidence="1" id="KW-0560">Oxidoreductase</keyword>
<dbReference type="EMBL" id="JBITGY010000004">
    <property type="protein sequence ID" value="MFI6498773.1"/>
    <property type="molecule type" value="Genomic_DNA"/>
</dbReference>
<gene>
    <name evidence="4" type="ORF">ACIBG2_15395</name>
</gene>